<comment type="caution">
    <text evidence="8">The sequence shown here is derived from an EMBL/GenBank/DDBJ whole genome shotgun (WGS) entry which is preliminary data.</text>
</comment>
<dbReference type="EMBL" id="WNWR01000033">
    <property type="protein sequence ID" value="KAE9993306.1"/>
    <property type="molecule type" value="Genomic_DNA"/>
</dbReference>
<evidence type="ECO:0000256" key="4">
    <source>
        <dbReference type="ARBA" id="ARBA00023002"/>
    </source>
</evidence>
<dbReference type="AlphaFoldDB" id="A0A8H3UC84"/>
<evidence type="ECO:0000313" key="10">
    <source>
        <dbReference type="EMBL" id="KAE9993306.1"/>
    </source>
</evidence>
<dbReference type="GO" id="GO:0006212">
    <property type="term" value="P:uracil catabolic process"/>
    <property type="evidence" value="ECO:0007669"/>
    <property type="project" value="InterPro"/>
</dbReference>
<name>A0A8H3UC84_VENIN</name>
<gene>
    <name evidence="8" type="ORF">BLS_006155</name>
    <name evidence="10" type="ORF">EG327_005717</name>
    <name evidence="9" type="ORF">EG328_001395</name>
</gene>
<dbReference type="Proteomes" id="UP000433883">
    <property type="component" value="Unassembled WGS sequence"/>
</dbReference>
<keyword evidence="2" id="KW-0288">FMN</keyword>
<dbReference type="EMBL" id="WNWQ01000445">
    <property type="protein sequence ID" value="KAE9967831.1"/>
    <property type="molecule type" value="Genomic_DNA"/>
</dbReference>
<feature type="domain" description="Luciferase-like" evidence="7">
    <location>
        <begin position="4"/>
        <end position="322"/>
    </location>
</feature>
<evidence type="ECO:0000256" key="6">
    <source>
        <dbReference type="SAM" id="MobiDB-lite"/>
    </source>
</evidence>
<dbReference type="InterPro" id="IPR011251">
    <property type="entry name" value="Luciferase-like_dom"/>
</dbReference>
<keyword evidence="13" id="KW-1185">Reference proteome</keyword>
<dbReference type="EMBL" id="WNWS01000133">
    <property type="protein sequence ID" value="KAE9978574.1"/>
    <property type="molecule type" value="Genomic_DNA"/>
</dbReference>
<dbReference type="PANTHER" id="PTHR42847">
    <property type="entry name" value="ALKANESULFONATE MONOOXYGENASE"/>
    <property type="match status" value="1"/>
</dbReference>
<dbReference type="CDD" id="cd01094">
    <property type="entry name" value="Alkanesulfonate_monoxygenase"/>
    <property type="match status" value="1"/>
</dbReference>
<keyword evidence="4" id="KW-0560">Oxidoreductase</keyword>
<evidence type="ECO:0000313" key="11">
    <source>
        <dbReference type="Proteomes" id="UP000433883"/>
    </source>
</evidence>
<dbReference type="NCBIfam" id="TIGR03612">
    <property type="entry name" value="RutA"/>
    <property type="match status" value="1"/>
</dbReference>
<keyword evidence="5" id="KW-0503">Monooxygenase</keyword>
<evidence type="ECO:0000313" key="13">
    <source>
        <dbReference type="Proteomes" id="UP000490939"/>
    </source>
</evidence>
<evidence type="ECO:0000313" key="12">
    <source>
        <dbReference type="Proteomes" id="UP000447873"/>
    </source>
</evidence>
<dbReference type="GO" id="GO:0046306">
    <property type="term" value="P:alkanesulfonate catabolic process"/>
    <property type="evidence" value="ECO:0007669"/>
    <property type="project" value="TreeGrafter"/>
</dbReference>
<dbReference type="PANTHER" id="PTHR42847:SF4">
    <property type="entry name" value="ALKANESULFONATE MONOOXYGENASE-RELATED"/>
    <property type="match status" value="1"/>
</dbReference>
<evidence type="ECO:0000256" key="2">
    <source>
        <dbReference type="ARBA" id="ARBA00022643"/>
    </source>
</evidence>
<dbReference type="Pfam" id="PF00296">
    <property type="entry name" value="Bac_luciferase"/>
    <property type="match status" value="1"/>
</dbReference>
<dbReference type="Proteomes" id="UP000447873">
    <property type="component" value="Unassembled WGS sequence"/>
</dbReference>
<evidence type="ECO:0000256" key="5">
    <source>
        <dbReference type="ARBA" id="ARBA00023033"/>
    </source>
</evidence>
<dbReference type="SUPFAM" id="SSF51679">
    <property type="entry name" value="Bacterial luciferase-like"/>
    <property type="match status" value="1"/>
</dbReference>
<dbReference type="Gene3D" id="3.20.20.30">
    <property type="entry name" value="Luciferase-like domain"/>
    <property type="match status" value="1"/>
</dbReference>
<proteinExistence type="inferred from homology"/>
<dbReference type="Proteomes" id="UP000490939">
    <property type="component" value="Unassembled WGS sequence"/>
</dbReference>
<dbReference type="InterPro" id="IPR036661">
    <property type="entry name" value="Luciferase-like_sf"/>
</dbReference>
<organism evidence="8 11">
    <name type="scientific">Venturia inaequalis</name>
    <name type="common">Apple scab fungus</name>
    <dbReference type="NCBI Taxonomy" id="5025"/>
    <lineage>
        <taxon>Eukaryota</taxon>
        <taxon>Fungi</taxon>
        <taxon>Dikarya</taxon>
        <taxon>Ascomycota</taxon>
        <taxon>Pezizomycotina</taxon>
        <taxon>Dothideomycetes</taxon>
        <taxon>Pleosporomycetidae</taxon>
        <taxon>Venturiales</taxon>
        <taxon>Venturiaceae</taxon>
        <taxon>Venturia</taxon>
    </lineage>
</organism>
<dbReference type="HAMAP" id="MF_01699">
    <property type="entry name" value="RutA"/>
    <property type="match status" value="1"/>
</dbReference>
<evidence type="ECO:0000313" key="8">
    <source>
        <dbReference type="EMBL" id="KAE9967831.1"/>
    </source>
</evidence>
<dbReference type="InterPro" id="IPR050172">
    <property type="entry name" value="SsuD_RutA_monooxygenase"/>
</dbReference>
<reference evidence="8 11" key="1">
    <citation type="submission" date="2019-11" db="EMBL/GenBank/DDBJ databases">
        <title>Venturia inaequalis Genome Resource.</title>
        <authorList>
            <person name="Lichtner F.J."/>
        </authorList>
    </citation>
    <scope>NUCLEOTIDE SEQUENCE [LARGE SCALE GENOMIC DNA]</scope>
    <source>
        <strain evidence="9 12">120213</strain>
        <strain evidence="8">Bline_iso_100314</strain>
        <strain evidence="10 13">DMI_063113</strain>
    </source>
</reference>
<dbReference type="OrthoDB" id="2558704at2759"/>
<dbReference type="GO" id="GO:0008726">
    <property type="term" value="F:alkanesulfonate monooxygenase activity"/>
    <property type="evidence" value="ECO:0007669"/>
    <property type="project" value="TreeGrafter"/>
</dbReference>
<feature type="region of interest" description="Disordered" evidence="6">
    <location>
        <begin position="354"/>
        <end position="375"/>
    </location>
</feature>
<keyword evidence="1" id="KW-0285">Flavoprotein</keyword>
<protein>
    <recommendedName>
        <fullName evidence="7">Luciferase-like domain-containing protein</fullName>
    </recommendedName>
</protein>
<evidence type="ECO:0000256" key="1">
    <source>
        <dbReference type="ARBA" id="ARBA00022630"/>
    </source>
</evidence>
<sequence length="375" mass="41155">MPIDIGVFIPIGNNGWLLSTTSPQYKPSYDLNKKIVQMAEGYGFEFALSMIKLRGFGGESEFWDHNLESFTLMSALAAVTTKIKLFASTAILTLPPALVARMATTIDSVAPGRFGINIVTGWQSAEYSQMGIWPGDKYFGYRYDYATEYVEVMKELWKNGKSDFKGKHFTMEDCKLSPQPSHDVKIVAAGQSGRGMEFASQYADYNFIMGTGINTPLAFAGSSKRLVEAAEKAKRDVGAYVLFMVIADETNEKAEAKWKLYNDGADQEALSWVVGQSSKDTKADQNSTAANIGLPEGAVNMNMGTLVGSNEKIASMLDEIAEVEGTSGIMLVFDDFLLGMKNFGENIQPMMKSRKSKIPTNGKRDFETMNGSDNA</sequence>
<evidence type="ECO:0000256" key="3">
    <source>
        <dbReference type="ARBA" id="ARBA00022857"/>
    </source>
</evidence>
<evidence type="ECO:0000259" key="7">
    <source>
        <dbReference type="Pfam" id="PF00296"/>
    </source>
</evidence>
<keyword evidence="3" id="KW-0521">NADP</keyword>
<dbReference type="InterPro" id="IPR019914">
    <property type="entry name" value="Pyrimidine_monooxygenase_RutA"/>
</dbReference>
<evidence type="ECO:0000313" key="9">
    <source>
        <dbReference type="EMBL" id="KAE9978574.1"/>
    </source>
</evidence>
<accession>A0A8H3UC84</accession>